<organism evidence="2 3">
    <name type="scientific">Emticicia agri</name>
    <dbReference type="NCBI Taxonomy" id="2492393"/>
    <lineage>
        <taxon>Bacteria</taxon>
        <taxon>Pseudomonadati</taxon>
        <taxon>Bacteroidota</taxon>
        <taxon>Cytophagia</taxon>
        <taxon>Cytophagales</taxon>
        <taxon>Leadbetterellaceae</taxon>
        <taxon>Emticicia</taxon>
    </lineage>
</organism>
<reference evidence="2 3" key="1">
    <citation type="submission" date="2019-02" db="EMBL/GenBank/DDBJ databases">
        <title>Bacterial novel species Emticicia sp. 17J42-9 isolated from soil.</title>
        <authorList>
            <person name="Jung H.-Y."/>
        </authorList>
    </citation>
    <scope>NUCLEOTIDE SEQUENCE [LARGE SCALE GENOMIC DNA]</scope>
    <source>
        <strain evidence="2 3">17J42-9</strain>
    </source>
</reference>
<keyword evidence="3" id="KW-1185">Reference proteome</keyword>
<gene>
    <name evidence="2" type="ORF">EWM59_10060</name>
</gene>
<name>A0A4Q5M117_9BACT</name>
<dbReference type="RefSeq" id="WP_130020838.1">
    <property type="nucleotide sequence ID" value="NZ_SEWF01000012.1"/>
</dbReference>
<comment type="caution">
    <text evidence="2">The sequence shown here is derived from an EMBL/GenBank/DDBJ whole genome shotgun (WGS) entry which is preliminary data.</text>
</comment>
<dbReference type="EMBL" id="SEWF01000012">
    <property type="protein sequence ID" value="RYU95699.1"/>
    <property type="molecule type" value="Genomic_DNA"/>
</dbReference>
<feature type="chain" id="PRO_5020466127" evidence="1">
    <location>
        <begin position="22"/>
        <end position="195"/>
    </location>
</feature>
<accession>A0A4Q5M117</accession>
<dbReference type="AlphaFoldDB" id="A0A4Q5M117"/>
<protein>
    <submittedName>
        <fullName evidence="2">Uncharacterized protein</fullName>
    </submittedName>
</protein>
<evidence type="ECO:0000256" key="1">
    <source>
        <dbReference type="SAM" id="SignalP"/>
    </source>
</evidence>
<dbReference type="Proteomes" id="UP000293162">
    <property type="component" value="Unassembled WGS sequence"/>
</dbReference>
<dbReference type="OrthoDB" id="963860at2"/>
<evidence type="ECO:0000313" key="3">
    <source>
        <dbReference type="Proteomes" id="UP000293162"/>
    </source>
</evidence>
<sequence>MTQLRFCILLFFLCVSFGSFSQDVHQREAQSVEELMYKKDPSKARSIFNKDRYLVLEKVRSGKRTKFYKGDVFRFKTRDNTVYEDNLYDITDSSFVITSLNEVMNRYEYVEIKLKDVERIYKYPKRPIRFGIANFSPFAYILIEWAAWNVDPITNPKLILAAGLTAASPLFTVLQNGLRSKKLTDNYRLRVFQSF</sequence>
<keyword evidence="1" id="KW-0732">Signal</keyword>
<evidence type="ECO:0000313" key="2">
    <source>
        <dbReference type="EMBL" id="RYU95699.1"/>
    </source>
</evidence>
<feature type="signal peptide" evidence="1">
    <location>
        <begin position="1"/>
        <end position="21"/>
    </location>
</feature>
<proteinExistence type="predicted"/>